<feature type="compositionally biased region" description="Low complexity" evidence="1">
    <location>
        <begin position="237"/>
        <end position="254"/>
    </location>
</feature>
<evidence type="ECO:0000313" key="3">
    <source>
        <dbReference type="Proteomes" id="UP000030762"/>
    </source>
</evidence>
<dbReference type="PANTHER" id="PTHR21514:SF0">
    <property type="entry name" value="AP-4 COMPLEX ACCESSORY SUBUNIT TEPSIN"/>
    <property type="match status" value="1"/>
</dbReference>
<sequence>MYPRAPTAYATQADKWKRNGKESSWRSSASPAPASPAVSELVLVSELCSAAGQSSFPPKEVLNTFVRVLPSLDRQYTCELLEQKLGDSLWQVIARALLVLDAAFGTAHADDFLVFFACKLQLIAGLTQHPKQTVKSRAEKVLTTLNNFEPPPAPAPVAQYQAPSPVRSHYGYHEDLLRSPTAQPKGFFGESLLSPPRYAAPTLATPSPARPQRHTQPPSAFAFMSSPEPTQEDPHHYSQQQYHPRPQQYQQQQQTPPPASVFNFLNVPVQASPAPTTAPSGFSFMSSPLAAPVASPSPPAPITSSSFSFLTQPTPSQPPSDGQGFSFMTLNTPPQAPVASYDVFSQPPVLAIGAPPAKTVSAGDHIHDAFEGLGSEPDENAPEEDLLSGFLAPRDRRASAPEPVDFAKLKLAGAAREVVLEIDIPAGPMGIILDKSIPSMGVIERFVPLPTGEKGYIEMHPAITPGCALVSVNFTNVEHASLDDLGPILAAASGFNRVLKFKKFIVGGRVMHPLHLNVPYIPPSGAASEDGTDDAQPPATEESQRPSIGFASPVTRPSAPPVGFMSPAPTASISSASGFDFLLSSPAPPSSPPKPVSAFNFMSQPSQVHYGHGLGAATSSLFPSVNSPAKQALVVSPRHRASPARAASAFAFMSPSSPPQVDAMAATFGQLEIRGSQAPPSSAFGFMQPSHATPPRPLVQSPPRAMSAFDFLESSPPRRGSTDDEAPRPTSAFSFIA</sequence>
<organism evidence="2 3">
    <name type="scientific">Saprolegnia diclina (strain VS20)</name>
    <dbReference type="NCBI Taxonomy" id="1156394"/>
    <lineage>
        <taxon>Eukaryota</taxon>
        <taxon>Sar</taxon>
        <taxon>Stramenopiles</taxon>
        <taxon>Oomycota</taxon>
        <taxon>Saprolegniomycetes</taxon>
        <taxon>Saprolegniales</taxon>
        <taxon>Saprolegniaceae</taxon>
        <taxon>Saprolegnia</taxon>
    </lineage>
</organism>
<evidence type="ECO:0000256" key="1">
    <source>
        <dbReference type="SAM" id="MobiDB-lite"/>
    </source>
</evidence>
<feature type="region of interest" description="Disordered" evidence="1">
    <location>
        <begin position="687"/>
        <end position="737"/>
    </location>
</feature>
<feature type="region of interest" description="Disordered" evidence="1">
    <location>
        <begin position="198"/>
        <end position="261"/>
    </location>
</feature>
<dbReference type="OrthoDB" id="118154at2759"/>
<feature type="region of interest" description="Disordered" evidence="1">
    <location>
        <begin position="1"/>
        <end position="33"/>
    </location>
</feature>
<dbReference type="GeneID" id="19946048"/>
<feature type="region of interest" description="Disordered" evidence="1">
    <location>
        <begin position="522"/>
        <end position="553"/>
    </location>
</feature>
<gene>
    <name evidence="2" type="ORF">SDRG_05321</name>
</gene>
<dbReference type="Proteomes" id="UP000030762">
    <property type="component" value="Unassembled WGS sequence"/>
</dbReference>
<dbReference type="PANTHER" id="PTHR21514">
    <property type="entry name" value="AP-4 COMPLEX ACCESSORY SUBUNIT TEPSIN"/>
    <property type="match status" value="1"/>
</dbReference>
<dbReference type="InParanoid" id="T0QGK1"/>
<dbReference type="InterPro" id="IPR039273">
    <property type="entry name" value="TEPSIN"/>
</dbReference>
<dbReference type="eggNOG" id="ENOG502R763">
    <property type="taxonomic scope" value="Eukaryota"/>
</dbReference>
<reference evidence="2 3" key="1">
    <citation type="submission" date="2012-04" db="EMBL/GenBank/DDBJ databases">
        <title>The Genome Sequence of Saprolegnia declina VS20.</title>
        <authorList>
            <consortium name="The Broad Institute Genome Sequencing Platform"/>
            <person name="Russ C."/>
            <person name="Nusbaum C."/>
            <person name="Tyler B."/>
            <person name="van West P."/>
            <person name="Dieguez-Uribeondo J."/>
            <person name="de Bruijn I."/>
            <person name="Tripathy S."/>
            <person name="Jiang R."/>
            <person name="Young S.K."/>
            <person name="Zeng Q."/>
            <person name="Gargeya S."/>
            <person name="Fitzgerald M."/>
            <person name="Haas B."/>
            <person name="Abouelleil A."/>
            <person name="Alvarado L."/>
            <person name="Arachchi H.M."/>
            <person name="Berlin A."/>
            <person name="Chapman S.B."/>
            <person name="Goldberg J."/>
            <person name="Griggs A."/>
            <person name="Gujja S."/>
            <person name="Hansen M."/>
            <person name="Howarth C."/>
            <person name="Imamovic A."/>
            <person name="Larimer J."/>
            <person name="McCowen C."/>
            <person name="Montmayeur A."/>
            <person name="Murphy C."/>
            <person name="Neiman D."/>
            <person name="Pearson M."/>
            <person name="Priest M."/>
            <person name="Roberts A."/>
            <person name="Saif S."/>
            <person name="Shea T."/>
            <person name="Sisk P."/>
            <person name="Sykes S."/>
            <person name="Wortman J."/>
            <person name="Nusbaum C."/>
            <person name="Birren B."/>
        </authorList>
    </citation>
    <scope>NUCLEOTIDE SEQUENCE [LARGE SCALE GENOMIC DNA]</scope>
    <source>
        <strain evidence="2 3">VS20</strain>
    </source>
</reference>
<name>T0QGK1_SAPDV</name>
<keyword evidence="3" id="KW-1185">Reference proteome</keyword>
<feature type="compositionally biased region" description="Basic and acidic residues" evidence="1">
    <location>
        <begin position="14"/>
        <end position="24"/>
    </location>
</feature>
<dbReference type="RefSeq" id="XP_008609256.1">
    <property type="nucleotide sequence ID" value="XM_008611034.1"/>
</dbReference>
<dbReference type="VEuPathDB" id="FungiDB:SDRG_05321"/>
<dbReference type="EMBL" id="JH767145">
    <property type="protein sequence ID" value="EQC37094.1"/>
    <property type="molecule type" value="Genomic_DNA"/>
</dbReference>
<dbReference type="AlphaFoldDB" id="T0QGK1"/>
<accession>T0QGK1</accession>
<proteinExistence type="predicted"/>
<evidence type="ECO:0000313" key="2">
    <source>
        <dbReference type="EMBL" id="EQC37094.1"/>
    </source>
</evidence>
<dbReference type="GO" id="GO:0032588">
    <property type="term" value="C:trans-Golgi network membrane"/>
    <property type="evidence" value="ECO:0007669"/>
    <property type="project" value="TreeGrafter"/>
</dbReference>
<dbReference type="OMA" id="HIHDAFE"/>
<protein>
    <submittedName>
        <fullName evidence="2">Uncharacterized protein</fullName>
    </submittedName>
</protein>